<evidence type="ECO:0000313" key="2">
    <source>
        <dbReference type="Proteomes" id="UP000694409"/>
    </source>
</evidence>
<organism evidence="1 2">
    <name type="scientific">Serinus canaria</name>
    <name type="common">Island canary</name>
    <name type="synonym">Fringilla canaria</name>
    <dbReference type="NCBI Taxonomy" id="9135"/>
    <lineage>
        <taxon>Eukaryota</taxon>
        <taxon>Metazoa</taxon>
        <taxon>Chordata</taxon>
        <taxon>Craniata</taxon>
        <taxon>Vertebrata</taxon>
        <taxon>Euteleostomi</taxon>
        <taxon>Archelosauria</taxon>
        <taxon>Archosauria</taxon>
        <taxon>Dinosauria</taxon>
        <taxon>Saurischia</taxon>
        <taxon>Theropoda</taxon>
        <taxon>Coelurosauria</taxon>
        <taxon>Aves</taxon>
        <taxon>Neognathae</taxon>
        <taxon>Neoaves</taxon>
        <taxon>Telluraves</taxon>
        <taxon>Australaves</taxon>
        <taxon>Passeriformes</taxon>
        <taxon>Passeroidea</taxon>
        <taxon>Fringillidae</taxon>
        <taxon>Carduelinae</taxon>
        <taxon>Serinus</taxon>
    </lineage>
</organism>
<name>A0A8C9MJK3_SERCA</name>
<reference evidence="1" key="1">
    <citation type="submission" date="2025-08" db="UniProtKB">
        <authorList>
            <consortium name="Ensembl"/>
        </authorList>
    </citation>
    <scope>IDENTIFICATION</scope>
</reference>
<reference evidence="1" key="2">
    <citation type="submission" date="2025-09" db="UniProtKB">
        <authorList>
            <consortium name="Ensembl"/>
        </authorList>
    </citation>
    <scope>IDENTIFICATION</scope>
</reference>
<dbReference type="AlphaFoldDB" id="A0A8C9MJK3"/>
<evidence type="ECO:0000313" key="1">
    <source>
        <dbReference type="Ensembl" id="ENSSCAP00000004307.1"/>
    </source>
</evidence>
<sequence length="107" mass="11422">MVLPGSDTRPCLARSLHPQGSGRFSCTLLGRFLGRHKPGNAQILLARMCRSPGDFMFYMDTEAQGSPHALLGFLPPCILPASLPLSFHIVGAQGRKAPCSWEGAGMG</sequence>
<keyword evidence="2" id="KW-1185">Reference proteome</keyword>
<proteinExistence type="predicted"/>
<dbReference type="Proteomes" id="UP000694409">
    <property type="component" value="Unassembled WGS sequence"/>
</dbReference>
<dbReference type="Ensembl" id="ENSSCAT00000004996.1">
    <property type="protein sequence ID" value="ENSSCAP00000004307.1"/>
    <property type="gene ID" value="ENSSCAG00000003524.1"/>
</dbReference>
<protein>
    <submittedName>
        <fullName evidence="1">Uncharacterized protein</fullName>
    </submittedName>
</protein>
<accession>A0A8C9MJK3</accession>